<dbReference type="RefSeq" id="WP_184832706.1">
    <property type="nucleotide sequence ID" value="NZ_BAAAVN010000004.1"/>
</dbReference>
<dbReference type="PANTHER" id="PTHR45436:SF5">
    <property type="entry name" value="SENSOR HISTIDINE KINASE TRCS"/>
    <property type="match status" value="1"/>
</dbReference>
<dbReference type="PRINTS" id="PR00344">
    <property type="entry name" value="BCTRLSENSOR"/>
</dbReference>
<evidence type="ECO:0000256" key="5">
    <source>
        <dbReference type="ARBA" id="ARBA00022679"/>
    </source>
</evidence>
<sequence>MSGTSSRAPELRSRRRADLAIDLTVAVVVIVMIGLMVALPGHEAAPFHFMFLAVAIAYGYRIWPVVPTIAATVTITALSGWLMISQASEGQLPKAELAEIPLMPLLLLVMIWHARRRVTAVEQLKEMAGRQLAAVDREREFFRDASHAIRTPVTIARGHLELVAAGSLDDDAREDVSVAMMQLDRMSALSNRLLAVARLDSGGALSAQPTDLAGLVRELGTNWSARADRVWQVECRPTGEIFVDPEWIEMTLDALVENAVNFTPEGGVISLRCGRSAERCIVEVADTGPGIAPADLPQVFDRFWHRMPPHGPMGTGLGLSMARSAAIAHGGTLTARNGPGGAVFALELPARLTDR</sequence>
<keyword evidence="9" id="KW-0902">Two-component regulatory system</keyword>
<comment type="caution">
    <text evidence="13">The sequence shown here is derived from an EMBL/GenBank/DDBJ whole genome shotgun (WGS) entry which is preliminary data.</text>
</comment>
<evidence type="ECO:0000256" key="6">
    <source>
        <dbReference type="ARBA" id="ARBA00022692"/>
    </source>
</evidence>
<gene>
    <name evidence="13" type="ORF">HDA44_001699</name>
</gene>
<evidence type="ECO:0000259" key="12">
    <source>
        <dbReference type="PROSITE" id="PS50109"/>
    </source>
</evidence>
<evidence type="ECO:0000256" key="1">
    <source>
        <dbReference type="ARBA" id="ARBA00000085"/>
    </source>
</evidence>
<dbReference type="InterPro" id="IPR003661">
    <property type="entry name" value="HisK_dim/P_dom"/>
</dbReference>
<dbReference type="SUPFAM" id="SSF47384">
    <property type="entry name" value="Homodimeric domain of signal transducing histidine kinase"/>
    <property type="match status" value="1"/>
</dbReference>
<keyword evidence="4" id="KW-0597">Phosphoprotein</keyword>
<dbReference type="PANTHER" id="PTHR45436">
    <property type="entry name" value="SENSOR HISTIDINE KINASE YKOH"/>
    <property type="match status" value="1"/>
</dbReference>
<dbReference type="CDD" id="cd00075">
    <property type="entry name" value="HATPase"/>
    <property type="match status" value="1"/>
</dbReference>
<proteinExistence type="predicted"/>
<evidence type="ECO:0000256" key="3">
    <source>
        <dbReference type="ARBA" id="ARBA00012438"/>
    </source>
</evidence>
<keyword evidence="10 11" id="KW-0472">Membrane</keyword>
<accession>A0A841DSK4</accession>
<feature type="transmembrane region" description="Helical" evidence="11">
    <location>
        <begin position="62"/>
        <end position="84"/>
    </location>
</feature>
<dbReference type="Pfam" id="PF00512">
    <property type="entry name" value="HisKA"/>
    <property type="match status" value="1"/>
</dbReference>
<dbReference type="GO" id="GO:0005886">
    <property type="term" value="C:plasma membrane"/>
    <property type="evidence" value="ECO:0007669"/>
    <property type="project" value="UniProtKB-SubCell"/>
</dbReference>
<keyword evidence="7 13" id="KW-0418">Kinase</keyword>
<feature type="domain" description="Histidine kinase" evidence="12">
    <location>
        <begin position="144"/>
        <end position="352"/>
    </location>
</feature>
<dbReference type="Pfam" id="PF02518">
    <property type="entry name" value="HATPase_c"/>
    <property type="match status" value="1"/>
</dbReference>
<dbReference type="EC" id="2.7.13.3" evidence="3"/>
<evidence type="ECO:0000256" key="8">
    <source>
        <dbReference type="ARBA" id="ARBA00022989"/>
    </source>
</evidence>
<comment type="catalytic activity">
    <reaction evidence="1">
        <text>ATP + protein L-histidine = ADP + protein N-phospho-L-histidine.</text>
        <dbReference type="EC" id="2.7.13.3"/>
    </reaction>
</comment>
<evidence type="ECO:0000256" key="7">
    <source>
        <dbReference type="ARBA" id="ARBA00022777"/>
    </source>
</evidence>
<dbReference type="EMBL" id="JACHNF010000001">
    <property type="protein sequence ID" value="MBB5978358.1"/>
    <property type="molecule type" value="Genomic_DNA"/>
</dbReference>
<evidence type="ECO:0000256" key="10">
    <source>
        <dbReference type="ARBA" id="ARBA00023136"/>
    </source>
</evidence>
<feature type="transmembrane region" description="Helical" evidence="11">
    <location>
        <begin position="96"/>
        <end position="114"/>
    </location>
</feature>
<dbReference type="SMART" id="SM00388">
    <property type="entry name" value="HisKA"/>
    <property type="match status" value="1"/>
</dbReference>
<name>A0A841DSK4_9ACTN</name>
<reference evidence="13 14" key="1">
    <citation type="submission" date="2020-08" db="EMBL/GenBank/DDBJ databases">
        <title>Sequencing the genomes of 1000 actinobacteria strains.</title>
        <authorList>
            <person name="Klenk H.-P."/>
        </authorList>
    </citation>
    <scope>NUCLEOTIDE SEQUENCE [LARGE SCALE GENOMIC DNA]</scope>
    <source>
        <strain evidence="13 14">DSM 17294</strain>
    </source>
</reference>
<dbReference type="InterPro" id="IPR005467">
    <property type="entry name" value="His_kinase_dom"/>
</dbReference>
<keyword evidence="8 11" id="KW-1133">Transmembrane helix</keyword>
<evidence type="ECO:0000256" key="11">
    <source>
        <dbReference type="SAM" id="Phobius"/>
    </source>
</evidence>
<dbReference type="AlphaFoldDB" id="A0A841DSK4"/>
<dbReference type="Gene3D" id="1.10.287.130">
    <property type="match status" value="1"/>
</dbReference>
<dbReference type="InterPro" id="IPR036890">
    <property type="entry name" value="HATPase_C_sf"/>
</dbReference>
<organism evidence="13 14">
    <name type="scientific">Kribbella solani</name>
    <dbReference type="NCBI Taxonomy" id="236067"/>
    <lineage>
        <taxon>Bacteria</taxon>
        <taxon>Bacillati</taxon>
        <taxon>Actinomycetota</taxon>
        <taxon>Actinomycetes</taxon>
        <taxon>Propionibacteriales</taxon>
        <taxon>Kribbellaceae</taxon>
        <taxon>Kribbella</taxon>
    </lineage>
</organism>
<dbReference type="GO" id="GO:0000155">
    <property type="term" value="F:phosphorelay sensor kinase activity"/>
    <property type="evidence" value="ECO:0007669"/>
    <property type="project" value="InterPro"/>
</dbReference>
<keyword evidence="14" id="KW-1185">Reference proteome</keyword>
<evidence type="ECO:0000313" key="13">
    <source>
        <dbReference type="EMBL" id="MBB5978358.1"/>
    </source>
</evidence>
<dbReference type="SUPFAM" id="SSF55874">
    <property type="entry name" value="ATPase domain of HSP90 chaperone/DNA topoisomerase II/histidine kinase"/>
    <property type="match status" value="1"/>
</dbReference>
<keyword evidence="6 11" id="KW-0812">Transmembrane</keyword>
<evidence type="ECO:0000256" key="2">
    <source>
        <dbReference type="ARBA" id="ARBA00004236"/>
    </source>
</evidence>
<dbReference type="InterPro" id="IPR003594">
    <property type="entry name" value="HATPase_dom"/>
</dbReference>
<evidence type="ECO:0000256" key="9">
    <source>
        <dbReference type="ARBA" id="ARBA00023012"/>
    </source>
</evidence>
<dbReference type="Proteomes" id="UP000558997">
    <property type="component" value="Unassembled WGS sequence"/>
</dbReference>
<dbReference type="CDD" id="cd00082">
    <property type="entry name" value="HisKA"/>
    <property type="match status" value="1"/>
</dbReference>
<keyword evidence="5" id="KW-0808">Transferase</keyword>
<dbReference type="InterPro" id="IPR036097">
    <property type="entry name" value="HisK_dim/P_sf"/>
</dbReference>
<dbReference type="SMART" id="SM00387">
    <property type="entry name" value="HATPase_c"/>
    <property type="match status" value="1"/>
</dbReference>
<evidence type="ECO:0000313" key="14">
    <source>
        <dbReference type="Proteomes" id="UP000558997"/>
    </source>
</evidence>
<dbReference type="InterPro" id="IPR050428">
    <property type="entry name" value="TCS_sensor_his_kinase"/>
</dbReference>
<dbReference type="PROSITE" id="PS50109">
    <property type="entry name" value="HIS_KIN"/>
    <property type="match status" value="1"/>
</dbReference>
<feature type="transmembrane region" description="Helical" evidence="11">
    <location>
        <begin position="20"/>
        <end position="42"/>
    </location>
</feature>
<dbReference type="Gene3D" id="3.30.565.10">
    <property type="entry name" value="Histidine kinase-like ATPase, C-terminal domain"/>
    <property type="match status" value="1"/>
</dbReference>
<protein>
    <recommendedName>
        <fullName evidence="3">histidine kinase</fullName>
        <ecNumber evidence="3">2.7.13.3</ecNumber>
    </recommendedName>
</protein>
<comment type="subcellular location">
    <subcellularLocation>
        <location evidence="2">Cell membrane</location>
    </subcellularLocation>
</comment>
<evidence type="ECO:0000256" key="4">
    <source>
        <dbReference type="ARBA" id="ARBA00022553"/>
    </source>
</evidence>
<dbReference type="InterPro" id="IPR004358">
    <property type="entry name" value="Sig_transdc_His_kin-like_C"/>
</dbReference>